<dbReference type="Proteomes" id="UP000001514">
    <property type="component" value="Unassembled WGS sequence"/>
</dbReference>
<dbReference type="HOGENOM" id="CLU_1780650_0_0_1"/>
<protein>
    <submittedName>
        <fullName evidence="1">Uncharacterized protein</fullName>
    </submittedName>
</protein>
<dbReference type="AlphaFoldDB" id="D8SG12"/>
<accession>D8SG12</accession>
<name>D8SG12_SELML</name>
<evidence type="ECO:0000313" key="1">
    <source>
        <dbReference type="EMBL" id="EFJ16600.1"/>
    </source>
</evidence>
<proteinExistence type="predicted"/>
<gene>
    <name evidence="1" type="ORF">SELMODRAFT_421680</name>
</gene>
<sequence length="146" mass="16421">MKLIASPRTLKATEIRVEAFAAVGAVCTVLSNQDNVCMGSGRDHEKKLKKPEVELLHNLAPLRDRKREVFNGEEHLQYFALDNGLEGVTKLEVDDPRYTFTGDFKVNDVLEMIKKKKKCICVESIQEIAEPDKDKHDSCCCCSSCC</sequence>
<evidence type="ECO:0000313" key="2">
    <source>
        <dbReference type="Proteomes" id="UP000001514"/>
    </source>
</evidence>
<keyword evidence="2" id="KW-1185">Reference proteome</keyword>
<organism evidence="2">
    <name type="scientific">Selaginella moellendorffii</name>
    <name type="common">Spikemoss</name>
    <dbReference type="NCBI Taxonomy" id="88036"/>
    <lineage>
        <taxon>Eukaryota</taxon>
        <taxon>Viridiplantae</taxon>
        <taxon>Streptophyta</taxon>
        <taxon>Embryophyta</taxon>
        <taxon>Tracheophyta</taxon>
        <taxon>Lycopodiopsida</taxon>
        <taxon>Selaginellales</taxon>
        <taxon>Selaginellaceae</taxon>
        <taxon>Selaginella</taxon>
    </lineage>
</organism>
<dbReference type="EMBL" id="GL377618">
    <property type="protein sequence ID" value="EFJ16600.1"/>
    <property type="molecule type" value="Genomic_DNA"/>
</dbReference>
<dbReference type="InParanoid" id="D8SG12"/>
<dbReference type="Gramene" id="EFJ16600">
    <property type="protein sequence ID" value="EFJ16600"/>
    <property type="gene ID" value="SELMODRAFT_421680"/>
</dbReference>
<dbReference type="KEGG" id="smo:SELMODRAFT_421680"/>
<reference evidence="1 2" key="1">
    <citation type="journal article" date="2011" name="Science">
        <title>The Selaginella genome identifies genetic changes associated with the evolution of vascular plants.</title>
        <authorList>
            <person name="Banks J.A."/>
            <person name="Nishiyama T."/>
            <person name="Hasebe M."/>
            <person name="Bowman J.L."/>
            <person name="Gribskov M."/>
            <person name="dePamphilis C."/>
            <person name="Albert V.A."/>
            <person name="Aono N."/>
            <person name="Aoyama T."/>
            <person name="Ambrose B.A."/>
            <person name="Ashton N.W."/>
            <person name="Axtell M.J."/>
            <person name="Barker E."/>
            <person name="Barker M.S."/>
            <person name="Bennetzen J.L."/>
            <person name="Bonawitz N.D."/>
            <person name="Chapple C."/>
            <person name="Cheng C."/>
            <person name="Correa L.G."/>
            <person name="Dacre M."/>
            <person name="DeBarry J."/>
            <person name="Dreyer I."/>
            <person name="Elias M."/>
            <person name="Engstrom E.M."/>
            <person name="Estelle M."/>
            <person name="Feng L."/>
            <person name="Finet C."/>
            <person name="Floyd S.K."/>
            <person name="Frommer W.B."/>
            <person name="Fujita T."/>
            <person name="Gramzow L."/>
            <person name="Gutensohn M."/>
            <person name="Harholt J."/>
            <person name="Hattori M."/>
            <person name="Heyl A."/>
            <person name="Hirai T."/>
            <person name="Hiwatashi Y."/>
            <person name="Ishikawa M."/>
            <person name="Iwata M."/>
            <person name="Karol K.G."/>
            <person name="Koehler B."/>
            <person name="Kolukisaoglu U."/>
            <person name="Kubo M."/>
            <person name="Kurata T."/>
            <person name="Lalonde S."/>
            <person name="Li K."/>
            <person name="Li Y."/>
            <person name="Litt A."/>
            <person name="Lyons E."/>
            <person name="Manning G."/>
            <person name="Maruyama T."/>
            <person name="Michael T.P."/>
            <person name="Mikami K."/>
            <person name="Miyazaki S."/>
            <person name="Morinaga S."/>
            <person name="Murata T."/>
            <person name="Mueller-Roeber B."/>
            <person name="Nelson D.R."/>
            <person name="Obara M."/>
            <person name="Oguri Y."/>
            <person name="Olmstead R.G."/>
            <person name="Onodera N."/>
            <person name="Petersen B.L."/>
            <person name="Pils B."/>
            <person name="Prigge M."/>
            <person name="Rensing S.A."/>
            <person name="Riano-Pachon D.M."/>
            <person name="Roberts A.W."/>
            <person name="Sato Y."/>
            <person name="Scheller H.V."/>
            <person name="Schulz B."/>
            <person name="Schulz C."/>
            <person name="Shakirov E.V."/>
            <person name="Shibagaki N."/>
            <person name="Shinohara N."/>
            <person name="Shippen D.E."/>
            <person name="Soerensen I."/>
            <person name="Sotooka R."/>
            <person name="Sugimoto N."/>
            <person name="Sugita M."/>
            <person name="Sumikawa N."/>
            <person name="Tanurdzic M."/>
            <person name="Theissen G."/>
            <person name="Ulvskov P."/>
            <person name="Wakazuki S."/>
            <person name="Weng J.K."/>
            <person name="Willats W.W."/>
            <person name="Wipf D."/>
            <person name="Wolf P.G."/>
            <person name="Yang L."/>
            <person name="Zimmer A.D."/>
            <person name="Zhu Q."/>
            <person name="Mitros T."/>
            <person name="Hellsten U."/>
            <person name="Loque D."/>
            <person name="Otillar R."/>
            <person name="Salamov A."/>
            <person name="Schmutz J."/>
            <person name="Shapiro H."/>
            <person name="Lindquist E."/>
            <person name="Lucas S."/>
            <person name="Rokhsar D."/>
            <person name="Grigoriev I.V."/>
        </authorList>
    </citation>
    <scope>NUCLEOTIDE SEQUENCE [LARGE SCALE GENOMIC DNA]</scope>
</reference>